<dbReference type="Proteomes" id="UP001054945">
    <property type="component" value="Unassembled WGS sequence"/>
</dbReference>
<dbReference type="AlphaFoldDB" id="A0AAV4NTB3"/>
<organism evidence="1 2">
    <name type="scientific">Caerostris extrusa</name>
    <name type="common">Bark spider</name>
    <name type="synonym">Caerostris bankana</name>
    <dbReference type="NCBI Taxonomy" id="172846"/>
    <lineage>
        <taxon>Eukaryota</taxon>
        <taxon>Metazoa</taxon>
        <taxon>Ecdysozoa</taxon>
        <taxon>Arthropoda</taxon>
        <taxon>Chelicerata</taxon>
        <taxon>Arachnida</taxon>
        <taxon>Araneae</taxon>
        <taxon>Araneomorphae</taxon>
        <taxon>Entelegynae</taxon>
        <taxon>Araneoidea</taxon>
        <taxon>Araneidae</taxon>
        <taxon>Caerostris</taxon>
    </lineage>
</organism>
<evidence type="ECO:0000313" key="2">
    <source>
        <dbReference type="Proteomes" id="UP001054945"/>
    </source>
</evidence>
<proteinExistence type="predicted"/>
<dbReference type="EMBL" id="BPLR01003724">
    <property type="protein sequence ID" value="GIX87958.1"/>
    <property type="molecule type" value="Genomic_DNA"/>
</dbReference>
<keyword evidence="2" id="KW-1185">Reference proteome</keyword>
<sequence>MLRISTVENIIQEVSGYLSRQGSSPHAKSVVPAGITFISVPSQTGISLNYLLGTATFSLDNLTTSEVKENSIQHLIQLISACHDPSCKHIISKISNTHIFLPIFIVKLQLETTYRTFGKLLGTLRISKTTSPETSLFIKK</sequence>
<comment type="caution">
    <text evidence="1">The sequence shown here is derived from an EMBL/GenBank/DDBJ whole genome shotgun (WGS) entry which is preliminary data.</text>
</comment>
<evidence type="ECO:0008006" key="3">
    <source>
        <dbReference type="Google" id="ProtNLM"/>
    </source>
</evidence>
<gene>
    <name evidence="1" type="ORF">CEXT_210881</name>
</gene>
<accession>A0AAV4NTB3</accession>
<evidence type="ECO:0000313" key="1">
    <source>
        <dbReference type="EMBL" id="GIX87958.1"/>
    </source>
</evidence>
<reference evidence="1 2" key="1">
    <citation type="submission" date="2021-06" db="EMBL/GenBank/DDBJ databases">
        <title>Caerostris extrusa draft genome.</title>
        <authorList>
            <person name="Kono N."/>
            <person name="Arakawa K."/>
        </authorList>
    </citation>
    <scope>NUCLEOTIDE SEQUENCE [LARGE SCALE GENOMIC DNA]</scope>
</reference>
<name>A0AAV4NTB3_CAEEX</name>
<protein>
    <recommendedName>
        <fullName evidence="3">LAGLIDADG homing endonuclease</fullName>
    </recommendedName>
</protein>